<dbReference type="Gene3D" id="2.40.10.10">
    <property type="entry name" value="Trypsin-like serine proteases"/>
    <property type="match status" value="1"/>
</dbReference>
<dbReference type="InterPro" id="IPR043504">
    <property type="entry name" value="Peptidase_S1_PA_chymotrypsin"/>
</dbReference>
<dbReference type="SUPFAM" id="SSF50494">
    <property type="entry name" value="Trypsin-like serine proteases"/>
    <property type="match status" value="1"/>
</dbReference>
<evidence type="ECO:0000313" key="1">
    <source>
        <dbReference type="EMBL" id="KAK6500939.1"/>
    </source>
</evidence>
<dbReference type="Proteomes" id="UP001307849">
    <property type="component" value="Unassembled WGS sequence"/>
</dbReference>
<proteinExistence type="predicted"/>
<comment type="caution">
    <text evidence="1">The sequence shown here is derived from an EMBL/GenBank/DDBJ whole genome shotgun (WGS) entry which is preliminary data.</text>
</comment>
<organism evidence="1 2">
    <name type="scientific">Arthrobotrys conoides</name>
    <dbReference type="NCBI Taxonomy" id="74498"/>
    <lineage>
        <taxon>Eukaryota</taxon>
        <taxon>Fungi</taxon>
        <taxon>Dikarya</taxon>
        <taxon>Ascomycota</taxon>
        <taxon>Pezizomycotina</taxon>
        <taxon>Orbiliomycetes</taxon>
        <taxon>Orbiliales</taxon>
        <taxon>Orbiliaceae</taxon>
        <taxon>Arthrobotrys</taxon>
    </lineage>
</organism>
<sequence length="524" mass="57653">MSEEKALLGRSTRLGTLGRRISKVPRQTGPYLTVHKKRRALFRGASETLTLDKLNQIISSGQVRTISSSSVGKYGGGDDDEGLGSHRVGRIVINPGYSTGTDFAKPRKRWRVIHSGAAASHWEDNLDAVMAYLRGSDIPWGAVHLGMIDGQAAVAINHEEGGTWDKTALEADLRRLFFPEAIFPRLEFFCAKVKKGAALRAGIYKKAPNCGVGVSVRGISWSAGTVGGYLESENGDAFGLTCHHVALPTRLIRLEYSKGQSEYPRYLDSVGLFHGPFDPKNGDINIAQPACGDNRKTLDIFKAHREKSITALKVAQGKSKMLGEYPPNYKIGLLEEKIKELSEEIEHIMKFNRDFGSLVASSGYAVDEKTSHSLDWGLFRLPKTRLCTNRVQACTESSLWKDLDIGVDIIFDSVADPVVGESVFKLGRNTGATFGVINQVKDGVYLLENGQTTKEWCICIEDSLTEFSKEGDSGSFVFNTKFQVVGMITSGCDAPERLTYMTPIRLILRDMQEKIGEKLFVSGI</sequence>
<dbReference type="EMBL" id="JAVHJM010000012">
    <property type="protein sequence ID" value="KAK6500939.1"/>
    <property type="molecule type" value="Genomic_DNA"/>
</dbReference>
<keyword evidence="2" id="KW-1185">Reference proteome</keyword>
<protein>
    <submittedName>
        <fullName evidence="1">Uncharacterized protein</fullName>
    </submittedName>
</protein>
<reference evidence="1 2" key="1">
    <citation type="submission" date="2019-10" db="EMBL/GenBank/DDBJ databases">
        <authorList>
            <person name="Palmer J.M."/>
        </authorList>
    </citation>
    <scope>NUCLEOTIDE SEQUENCE [LARGE SCALE GENOMIC DNA]</scope>
    <source>
        <strain evidence="1 2">TWF506</strain>
    </source>
</reference>
<dbReference type="InterPro" id="IPR009003">
    <property type="entry name" value="Peptidase_S1_PA"/>
</dbReference>
<dbReference type="AlphaFoldDB" id="A0AAN8NGZ2"/>
<accession>A0AAN8NGZ2</accession>
<gene>
    <name evidence="1" type="ORF">TWF506_003697</name>
</gene>
<evidence type="ECO:0000313" key="2">
    <source>
        <dbReference type="Proteomes" id="UP001307849"/>
    </source>
</evidence>
<name>A0AAN8NGZ2_9PEZI</name>